<name>A0A094W8W3_9BACT</name>
<evidence type="ECO:0000313" key="1">
    <source>
        <dbReference type="EMBL" id="KGA92945.1"/>
    </source>
</evidence>
<evidence type="ECO:0000313" key="2">
    <source>
        <dbReference type="Proteomes" id="UP000029452"/>
    </source>
</evidence>
<dbReference type="AlphaFoldDB" id="A0A094W8W3"/>
<proteinExistence type="predicted"/>
<organism evidence="1 2">
    <name type="scientific">Leptospirillum ferriphilum</name>
    <dbReference type="NCBI Taxonomy" id="178606"/>
    <lineage>
        <taxon>Bacteria</taxon>
        <taxon>Pseudomonadati</taxon>
        <taxon>Nitrospirota</taxon>
        <taxon>Nitrospiria</taxon>
        <taxon>Nitrospirales</taxon>
        <taxon>Nitrospiraceae</taxon>
        <taxon>Leptospirillum</taxon>
    </lineage>
</organism>
<protein>
    <submittedName>
        <fullName evidence="1">Uncharacterized protein</fullName>
    </submittedName>
</protein>
<reference evidence="1 2" key="1">
    <citation type="submission" date="2014-06" db="EMBL/GenBank/DDBJ databases">
        <title>Draft genome sequence of iron oxidizing acidophile Leptospirillum ferriphilum DSM14647.</title>
        <authorList>
            <person name="Cardenas J.P."/>
            <person name="Lazcano M."/>
            <person name="Ossandon F.J."/>
            <person name="Corbett M."/>
            <person name="Holmes D.S."/>
            <person name="Watkin E."/>
        </authorList>
    </citation>
    <scope>NUCLEOTIDE SEQUENCE [LARGE SCALE GENOMIC DNA]</scope>
    <source>
        <strain evidence="1 2">DSM 14647</strain>
    </source>
</reference>
<dbReference type="EMBL" id="JPGK01000010">
    <property type="protein sequence ID" value="KGA92945.1"/>
    <property type="molecule type" value="Genomic_DNA"/>
</dbReference>
<accession>A0A094W8W3</accession>
<dbReference type="PATRIC" id="fig|178606.4.peg.2352"/>
<dbReference type="Proteomes" id="UP000029452">
    <property type="component" value="Unassembled WGS sequence"/>
</dbReference>
<gene>
    <name evidence="1" type="ORF">LptCag_1322</name>
</gene>
<comment type="caution">
    <text evidence="1">The sequence shown here is derived from an EMBL/GenBank/DDBJ whole genome shotgun (WGS) entry which is preliminary data.</text>
</comment>
<sequence length="41" mass="4781">MGHTTHNPHPSRERRHDLVFSESRLISDGEMFTDFAEDLLV</sequence>